<dbReference type="KEGG" id="tbe:Trebr_1909"/>
<proteinExistence type="inferred from homology"/>
<dbReference type="GO" id="GO:0003723">
    <property type="term" value="F:RNA binding"/>
    <property type="evidence" value="ECO:0007669"/>
    <property type="project" value="UniProtKB-UniRule"/>
</dbReference>
<feature type="binding site" evidence="5">
    <location>
        <begin position="80"/>
        <end position="86"/>
    </location>
    <ligand>
        <name>S-adenosyl-L-methionine</name>
        <dbReference type="ChEBI" id="CHEBI:59789"/>
    </ligand>
</feature>
<sequence length="286" mass="30904">MSKKKAQAAEKLRGAEGFDTYYSRLYGARWQPLKAALLQEACAAAWRTDDAYLAYFLDRGSIKAALSLPLGGAERILDMCAAPGGKTLVVSSLMDGTAELVSNERSHERMMRLSRVADEHLPPSVRARVRVTCGDGARLCLSRTECYDRILLDAPCSSERHVLSSPQYLCEWSPARVKTLSVTQWALLSSAFRLLRPGGYLLYATCALSPAENDEVVARLEKKFSGVQFVRNLPPVPVSASSFFDGALPDGEPTAFGVHVLPDSCGGAGPLYFSLIRKGTPAAAGA</sequence>
<keyword evidence="4 5" id="KW-0694">RNA-binding</keyword>
<organism evidence="7 8">
    <name type="scientific">Treponema brennaborense (strain DSM 12168 / CIP 105900 / DD5/3)</name>
    <dbReference type="NCBI Taxonomy" id="906968"/>
    <lineage>
        <taxon>Bacteria</taxon>
        <taxon>Pseudomonadati</taxon>
        <taxon>Spirochaetota</taxon>
        <taxon>Spirochaetia</taxon>
        <taxon>Spirochaetales</taxon>
        <taxon>Treponemataceae</taxon>
        <taxon>Treponema</taxon>
    </lineage>
</organism>
<dbReference type="CDD" id="cd02440">
    <property type="entry name" value="AdoMet_MTases"/>
    <property type="match status" value="1"/>
</dbReference>
<dbReference type="InterPro" id="IPR049560">
    <property type="entry name" value="MeTrfase_RsmB-F_NOP2_cat"/>
</dbReference>
<dbReference type="InterPro" id="IPR029063">
    <property type="entry name" value="SAM-dependent_MTases_sf"/>
</dbReference>
<dbReference type="RefSeq" id="WP_013759032.1">
    <property type="nucleotide sequence ID" value="NC_015500.1"/>
</dbReference>
<dbReference type="OrthoDB" id="9810297at2"/>
<evidence type="ECO:0000313" key="7">
    <source>
        <dbReference type="EMBL" id="AEE17328.1"/>
    </source>
</evidence>
<feature type="binding site" evidence="5">
    <location>
        <position position="135"/>
    </location>
    <ligand>
        <name>S-adenosyl-L-methionine</name>
        <dbReference type="ChEBI" id="CHEBI:59789"/>
    </ligand>
</feature>
<evidence type="ECO:0000256" key="4">
    <source>
        <dbReference type="ARBA" id="ARBA00022884"/>
    </source>
</evidence>
<dbReference type="STRING" id="906968.Trebr_1909"/>
<feature type="active site" description="Nucleophile" evidence="5">
    <location>
        <position position="206"/>
    </location>
</feature>
<dbReference type="GO" id="GO:0001510">
    <property type="term" value="P:RNA methylation"/>
    <property type="evidence" value="ECO:0007669"/>
    <property type="project" value="InterPro"/>
</dbReference>
<reference evidence="8" key="1">
    <citation type="submission" date="2011-04" db="EMBL/GenBank/DDBJ databases">
        <title>The complete genome of Treponema brennaborense DSM 12168.</title>
        <authorList>
            <person name="Lucas S."/>
            <person name="Han J."/>
            <person name="Lapidus A."/>
            <person name="Bruce D."/>
            <person name="Goodwin L."/>
            <person name="Pitluck S."/>
            <person name="Peters L."/>
            <person name="Kyrpides N."/>
            <person name="Mavromatis K."/>
            <person name="Ivanova N."/>
            <person name="Mikhailova N."/>
            <person name="Pagani I."/>
            <person name="Teshima H."/>
            <person name="Detter J.C."/>
            <person name="Tapia R."/>
            <person name="Han C."/>
            <person name="Land M."/>
            <person name="Hauser L."/>
            <person name="Markowitz V."/>
            <person name="Cheng J.-F."/>
            <person name="Hugenholtz P."/>
            <person name="Woyke T."/>
            <person name="Wu D."/>
            <person name="Gronow S."/>
            <person name="Wellnitz S."/>
            <person name="Brambilla E."/>
            <person name="Klenk H.-P."/>
            <person name="Eisen J.A."/>
        </authorList>
    </citation>
    <scope>NUCLEOTIDE SEQUENCE [LARGE SCALE GENOMIC DNA]</scope>
    <source>
        <strain evidence="8">DSM 12168 / CIP 105900 / DD5/3</strain>
    </source>
</reference>
<keyword evidence="8" id="KW-1185">Reference proteome</keyword>
<dbReference type="AlphaFoldDB" id="F4LJ19"/>
<dbReference type="HOGENOM" id="CLU_041061_0_0_12"/>
<evidence type="ECO:0000313" key="8">
    <source>
        <dbReference type="Proteomes" id="UP000006546"/>
    </source>
</evidence>
<dbReference type="Gene3D" id="3.40.50.150">
    <property type="entry name" value="Vaccinia Virus protein VP39"/>
    <property type="match status" value="1"/>
</dbReference>
<feature type="binding site" evidence="5">
    <location>
        <position position="153"/>
    </location>
    <ligand>
        <name>S-adenosyl-L-methionine</name>
        <dbReference type="ChEBI" id="CHEBI:59789"/>
    </ligand>
</feature>
<dbReference type="EMBL" id="CP002696">
    <property type="protein sequence ID" value="AEE17328.1"/>
    <property type="molecule type" value="Genomic_DNA"/>
</dbReference>
<comment type="similarity">
    <text evidence="5">Belongs to the class I-like SAM-binding methyltransferase superfamily. RsmB/NOP family.</text>
</comment>
<feature type="domain" description="SAM-dependent MTase RsmB/NOP-type" evidence="6">
    <location>
        <begin position="1"/>
        <end position="279"/>
    </location>
</feature>
<evidence type="ECO:0000256" key="3">
    <source>
        <dbReference type="ARBA" id="ARBA00022691"/>
    </source>
</evidence>
<protein>
    <submittedName>
        <fullName evidence="7">Fmu (Sun) domain protein</fullName>
    </submittedName>
</protein>
<dbReference type="SUPFAM" id="SSF53335">
    <property type="entry name" value="S-adenosyl-L-methionine-dependent methyltransferases"/>
    <property type="match status" value="1"/>
</dbReference>
<keyword evidence="3 5" id="KW-0949">S-adenosyl-L-methionine</keyword>
<dbReference type="PRINTS" id="PR02008">
    <property type="entry name" value="RCMTFAMILY"/>
</dbReference>
<dbReference type="InterPro" id="IPR023267">
    <property type="entry name" value="RCMT"/>
</dbReference>
<keyword evidence="2 5" id="KW-0808">Transferase</keyword>
<evidence type="ECO:0000256" key="5">
    <source>
        <dbReference type="PROSITE-ProRule" id="PRU01023"/>
    </source>
</evidence>
<accession>F4LJ19</accession>
<dbReference type="Pfam" id="PF01189">
    <property type="entry name" value="Methyltr_RsmB-F"/>
    <property type="match status" value="1"/>
</dbReference>
<dbReference type="PROSITE" id="PS51686">
    <property type="entry name" value="SAM_MT_RSMB_NOP"/>
    <property type="match status" value="1"/>
</dbReference>
<evidence type="ECO:0000256" key="1">
    <source>
        <dbReference type="ARBA" id="ARBA00022603"/>
    </source>
</evidence>
<evidence type="ECO:0000259" key="6">
    <source>
        <dbReference type="PROSITE" id="PS51686"/>
    </source>
</evidence>
<keyword evidence="1 5" id="KW-0489">Methyltransferase</keyword>
<dbReference type="PANTHER" id="PTHR22807:SF61">
    <property type="entry name" value="NOL1_NOP2_SUN FAMILY PROTEIN _ ANTITERMINATION NUSB DOMAIN-CONTAINING PROTEIN"/>
    <property type="match status" value="1"/>
</dbReference>
<dbReference type="Proteomes" id="UP000006546">
    <property type="component" value="Chromosome"/>
</dbReference>
<dbReference type="InterPro" id="IPR001678">
    <property type="entry name" value="MeTrfase_RsmB-F_NOP2_dom"/>
</dbReference>
<name>F4LJ19_TREBD</name>
<dbReference type="GO" id="GO:0008173">
    <property type="term" value="F:RNA methyltransferase activity"/>
    <property type="evidence" value="ECO:0007669"/>
    <property type="project" value="InterPro"/>
</dbReference>
<gene>
    <name evidence="7" type="ordered locus">Trebr_1909</name>
</gene>
<feature type="binding site" evidence="5">
    <location>
        <position position="104"/>
    </location>
    <ligand>
        <name>S-adenosyl-L-methionine</name>
        <dbReference type="ChEBI" id="CHEBI:59789"/>
    </ligand>
</feature>
<dbReference type="eggNOG" id="COG0144">
    <property type="taxonomic scope" value="Bacteria"/>
</dbReference>
<evidence type="ECO:0000256" key="2">
    <source>
        <dbReference type="ARBA" id="ARBA00022679"/>
    </source>
</evidence>
<dbReference type="PANTHER" id="PTHR22807">
    <property type="entry name" value="NOP2 YEAST -RELATED NOL1/NOP2/FMU SUN DOMAIN-CONTAINING"/>
    <property type="match status" value="1"/>
</dbReference>